<dbReference type="Pfam" id="PF14361">
    <property type="entry name" value="RsbRD_N"/>
    <property type="match status" value="1"/>
</dbReference>
<feature type="domain" description="CdaR GGDEF-like" evidence="4">
    <location>
        <begin position="205"/>
        <end position="323"/>
    </location>
</feature>
<evidence type="ECO:0000313" key="6">
    <source>
        <dbReference type="Proteomes" id="UP001601992"/>
    </source>
</evidence>
<dbReference type="Gene3D" id="1.10.10.2840">
    <property type="entry name" value="PucR C-terminal helix-turn-helix domain"/>
    <property type="match status" value="1"/>
</dbReference>
<dbReference type="PANTHER" id="PTHR33744">
    <property type="entry name" value="CARBOHYDRATE DIACID REGULATOR"/>
    <property type="match status" value="1"/>
</dbReference>
<evidence type="ECO:0000259" key="3">
    <source>
        <dbReference type="Pfam" id="PF14361"/>
    </source>
</evidence>
<gene>
    <name evidence="5" type="ORF">ACFYXQ_16060</name>
</gene>
<evidence type="ECO:0000259" key="4">
    <source>
        <dbReference type="Pfam" id="PF17853"/>
    </source>
</evidence>
<evidence type="ECO:0000256" key="1">
    <source>
        <dbReference type="ARBA" id="ARBA00006754"/>
    </source>
</evidence>
<protein>
    <submittedName>
        <fullName evidence="5">PucR family transcriptional regulator</fullName>
    </submittedName>
</protein>
<comment type="caution">
    <text evidence="5">The sequence shown here is derived from an EMBL/GenBank/DDBJ whole genome shotgun (WGS) entry which is preliminary data.</text>
</comment>
<dbReference type="InterPro" id="IPR051448">
    <property type="entry name" value="CdaR-like_regulators"/>
</dbReference>
<dbReference type="Pfam" id="PF13556">
    <property type="entry name" value="HTH_30"/>
    <property type="match status" value="1"/>
</dbReference>
<name>A0ABW6S1H6_9NOCA</name>
<dbReference type="InterPro" id="IPR042070">
    <property type="entry name" value="PucR_C-HTH_sf"/>
</dbReference>
<dbReference type="InterPro" id="IPR041522">
    <property type="entry name" value="CdaR_GGDEF"/>
</dbReference>
<evidence type="ECO:0000259" key="2">
    <source>
        <dbReference type="Pfam" id="PF13556"/>
    </source>
</evidence>
<proteinExistence type="inferred from homology"/>
<dbReference type="RefSeq" id="WP_387404076.1">
    <property type="nucleotide sequence ID" value="NZ_JBIAQY010000004.1"/>
</dbReference>
<organism evidence="5 6">
    <name type="scientific">Nocardia jiangxiensis</name>
    <dbReference type="NCBI Taxonomy" id="282685"/>
    <lineage>
        <taxon>Bacteria</taxon>
        <taxon>Bacillati</taxon>
        <taxon>Actinomycetota</taxon>
        <taxon>Actinomycetes</taxon>
        <taxon>Mycobacteriales</taxon>
        <taxon>Nocardiaceae</taxon>
        <taxon>Nocardia</taxon>
    </lineage>
</organism>
<dbReference type="Proteomes" id="UP001601992">
    <property type="component" value="Unassembled WGS sequence"/>
</dbReference>
<comment type="similarity">
    <text evidence="1">Belongs to the CdaR family.</text>
</comment>
<accession>A0ABW6S1H6</accession>
<reference evidence="5 6" key="1">
    <citation type="submission" date="2024-10" db="EMBL/GenBank/DDBJ databases">
        <title>The Natural Products Discovery Center: Release of the First 8490 Sequenced Strains for Exploring Actinobacteria Biosynthetic Diversity.</title>
        <authorList>
            <person name="Kalkreuter E."/>
            <person name="Kautsar S.A."/>
            <person name="Yang D."/>
            <person name="Bader C.D."/>
            <person name="Teijaro C.N."/>
            <person name="Fluegel L."/>
            <person name="Davis C.M."/>
            <person name="Simpson J.R."/>
            <person name="Lauterbach L."/>
            <person name="Steele A.D."/>
            <person name="Gui C."/>
            <person name="Meng S."/>
            <person name="Li G."/>
            <person name="Viehrig K."/>
            <person name="Ye F."/>
            <person name="Su P."/>
            <person name="Kiefer A.F."/>
            <person name="Nichols A."/>
            <person name="Cepeda A.J."/>
            <person name="Yan W."/>
            <person name="Fan B."/>
            <person name="Jiang Y."/>
            <person name="Adhikari A."/>
            <person name="Zheng C.-J."/>
            <person name="Schuster L."/>
            <person name="Cowan T.M."/>
            <person name="Smanski M.J."/>
            <person name="Chevrette M.G."/>
            <person name="De Carvalho L.P.S."/>
            <person name="Shen B."/>
        </authorList>
    </citation>
    <scope>NUCLEOTIDE SEQUENCE [LARGE SCALE GENOMIC DNA]</scope>
    <source>
        <strain evidence="5 6">NPDC002593</strain>
    </source>
</reference>
<feature type="domain" description="PucR C-terminal helix-turn-helix" evidence="2">
    <location>
        <begin position="374"/>
        <end position="428"/>
    </location>
</feature>
<dbReference type="EMBL" id="JBIAQY010000004">
    <property type="protein sequence ID" value="MFF3569285.1"/>
    <property type="molecule type" value="Genomic_DNA"/>
</dbReference>
<dbReference type="InterPro" id="IPR025736">
    <property type="entry name" value="PucR_C-HTH_dom"/>
</dbReference>
<evidence type="ECO:0000313" key="5">
    <source>
        <dbReference type="EMBL" id="MFF3569285.1"/>
    </source>
</evidence>
<dbReference type="InterPro" id="IPR025751">
    <property type="entry name" value="RsbRD_N_dom"/>
</dbReference>
<sequence>MLYEADSAVDAVLRSLRPGGPPGLGGPQPLTDATHRGAAAAVIGQPAVDWAVWTADRLCRFVLHGTPQIGGSSALERLLRRSAESRILDILVHLARGTEPDHATTYAVAVASDFARRGVELQHALTGITLGHQFLSRTLLDLVEDAVPEGQRFTVSRTISDQLFRYHNIQLADVAEAYEAERVRWTASTAAARRATVARLLAGDHTDLRDASRLLDYDLAGHHVALVLWQAPDRSGTIPATDLQRTARRIGAQIGCTNTVTVVDDPSTVWAWCGRQSPFARGDLTRLQSVRPERDILVALGDPARGVDGFRRSHRTAALAQRVTTISRQYSWLADYHELGLAALLTADPAAARWFVEQELNCLAAGDQKTADIRETVRCYLGTGCSLIATARHLQIARNTVIYRIKRAEELLGKPIGDRVVELHAALEVLRVLGVPNGPSAETTCW</sequence>
<keyword evidence="6" id="KW-1185">Reference proteome</keyword>
<dbReference type="Pfam" id="PF17853">
    <property type="entry name" value="GGDEF_2"/>
    <property type="match status" value="1"/>
</dbReference>
<dbReference type="PANTHER" id="PTHR33744:SF1">
    <property type="entry name" value="DNA-BINDING TRANSCRIPTIONAL ACTIVATOR ADER"/>
    <property type="match status" value="1"/>
</dbReference>
<feature type="domain" description="RsbT co-antagonist protein RsbRD N-terminal" evidence="3">
    <location>
        <begin position="55"/>
        <end position="193"/>
    </location>
</feature>